<protein>
    <submittedName>
        <fullName evidence="1">Uncharacterized protein</fullName>
    </submittedName>
</protein>
<reference evidence="1" key="1">
    <citation type="submission" date="2022-08" db="EMBL/GenBank/DDBJ databases">
        <title>Novel Bdellovibrio Species Isolated from Svalbard: Designation Bdellovibrio svalbardensis.</title>
        <authorList>
            <person name="Mitchell R.J."/>
            <person name="Choi S.Y."/>
        </authorList>
    </citation>
    <scope>NUCLEOTIDE SEQUENCE</scope>
    <source>
        <strain evidence="1">PAP01</strain>
    </source>
</reference>
<keyword evidence="2" id="KW-1185">Reference proteome</keyword>
<dbReference type="EMBL" id="JANRMI010000002">
    <property type="protein sequence ID" value="MDG0816483.1"/>
    <property type="molecule type" value="Genomic_DNA"/>
</dbReference>
<comment type="caution">
    <text evidence="1">The sequence shown here is derived from an EMBL/GenBank/DDBJ whole genome shotgun (WGS) entry which is preliminary data.</text>
</comment>
<evidence type="ECO:0000313" key="2">
    <source>
        <dbReference type="Proteomes" id="UP001152321"/>
    </source>
</evidence>
<gene>
    <name evidence="1" type="ORF">NWE73_08920</name>
</gene>
<accession>A0ABT6DMX1</accession>
<sequence length="220" mass="24232">MSTLKAESCLDIRTYLCLFPSRWWRLCICSTASLTISLSGSKGLAFDPTTLASGLTGAFGTIDETIGVGFALSDLLGELDVSPESEEEVRKAVGELEKLNSRVGEVNANSREVHQLLQADLSRAKSLQEKLRAIKTMIAASKRIAEVMGFRPKAGSYAAQVQQLKINSMILDELQAIRRQMFLSSLEERQNKARRSILLESIVEQEREKSLTPSGLRGVL</sequence>
<name>A0ABT6DMX1_9BACT</name>
<evidence type="ECO:0000313" key="1">
    <source>
        <dbReference type="EMBL" id="MDG0816483.1"/>
    </source>
</evidence>
<proteinExistence type="predicted"/>
<organism evidence="1 2">
    <name type="scientific">Bdellovibrio svalbardensis</name>
    <dbReference type="NCBI Taxonomy" id="2972972"/>
    <lineage>
        <taxon>Bacteria</taxon>
        <taxon>Pseudomonadati</taxon>
        <taxon>Bdellovibrionota</taxon>
        <taxon>Bdellovibrionia</taxon>
        <taxon>Bdellovibrionales</taxon>
        <taxon>Pseudobdellovibrionaceae</taxon>
        <taxon>Bdellovibrio</taxon>
    </lineage>
</organism>
<dbReference type="Proteomes" id="UP001152321">
    <property type="component" value="Unassembled WGS sequence"/>
</dbReference>
<dbReference type="RefSeq" id="WP_277577962.1">
    <property type="nucleotide sequence ID" value="NZ_JANRMI010000002.1"/>
</dbReference>